<gene>
    <name evidence="2" type="ORF">SAMN02745751_02339</name>
</gene>
<proteinExistence type="predicted"/>
<dbReference type="Gene3D" id="3.40.50.1820">
    <property type="entry name" value="alpha/beta hydrolase"/>
    <property type="match status" value="1"/>
</dbReference>
<keyword evidence="3" id="KW-1185">Reference proteome</keyword>
<dbReference type="GO" id="GO:0016020">
    <property type="term" value="C:membrane"/>
    <property type="evidence" value="ECO:0007669"/>
    <property type="project" value="TreeGrafter"/>
</dbReference>
<dbReference type="PANTHER" id="PTHR43798">
    <property type="entry name" value="MONOACYLGLYCEROL LIPASE"/>
    <property type="match status" value="1"/>
</dbReference>
<protein>
    <submittedName>
        <fullName evidence="2">Pimeloyl-ACP methyl ester carboxylesterase</fullName>
    </submittedName>
</protein>
<evidence type="ECO:0000259" key="1">
    <source>
        <dbReference type="Pfam" id="PF00561"/>
    </source>
</evidence>
<dbReference type="AlphaFoldDB" id="A0A1M6II22"/>
<dbReference type="OrthoDB" id="9776303at2"/>
<dbReference type="InterPro" id="IPR000073">
    <property type="entry name" value="AB_hydrolase_1"/>
</dbReference>
<evidence type="ECO:0000313" key="2">
    <source>
        <dbReference type="EMBL" id="SHJ34131.1"/>
    </source>
</evidence>
<sequence>MKMKLWRTCIFLIITMLVLGGCSEKKVQDKEGSASSENAGMTSEDVEQEELPLQISQENWVSMKQDVELQTGIIMKYVEMGQEDGDIIIFLHGMTDNSRSWSLIAPYFTDKYHIYMLDQRGHGDTDKPEIGMYPLSSYGDDCIAFMDEMGIEKAHIVGHSLGSMIAQGIAINYPERINKVVLESSMPAISSIIPGLYETIMEFGEEGPDQEFIEGWYWNPNPVNEDFIAMEKAESAALPAYAWKAITAGEESSDFSNFIKYIEAPTLILWGEIDSFFGEDFQNELRTMIPDSEFISYESTGHNIQWEIPERMAIDILAFLEK</sequence>
<reference evidence="2 3" key="1">
    <citation type="submission" date="2016-11" db="EMBL/GenBank/DDBJ databases">
        <authorList>
            <person name="Jaros S."/>
            <person name="Januszkiewicz K."/>
            <person name="Wedrychowicz H."/>
        </authorList>
    </citation>
    <scope>NUCLEOTIDE SEQUENCE [LARGE SCALE GENOMIC DNA]</scope>
    <source>
        <strain evidence="2 3">DSM 17477</strain>
    </source>
</reference>
<dbReference type="InterPro" id="IPR029058">
    <property type="entry name" value="AB_hydrolase_fold"/>
</dbReference>
<dbReference type="Proteomes" id="UP000184052">
    <property type="component" value="Unassembled WGS sequence"/>
</dbReference>
<dbReference type="STRING" id="1121476.SAMN02745751_02339"/>
<organism evidence="2 3">
    <name type="scientific">Dethiosulfatibacter aminovorans DSM 17477</name>
    <dbReference type="NCBI Taxonomy" id="1121476"/>
    <lineage>
        <taxon>Bacteria</taxon>
        <taxon>Bacillati</taxon>
        <taxon>Bacillota</taxon>
        <taxon>Tissierellia</taxon>
        <taxon>Dethiosulfatibacter</taxon>
    </lineage>
</organism>
<dbReference type="PANTHER" id="PTHR43798:SF33">
    <property type="entry name" value="HYDROLASE, PUTATIVE (AFU_ORTHOLOGUE AFUA_2G14860)-RELATED"/>
    <property type="match status" value="1"/>
</dbReference>
<evidence type="ECO:0000313" key="3">
    <source>
        <dbReference type="Proteomes" id="UP000184052"/>
    </source>
</evidence>
<feature type="domain" description="AB hydrolase-1" evidence="1">
    <location>
        <begin position="87"/>
        <end position="307"/>
    </location>
</feature>
<dbReference type="GO" id="GO:0046464">
    <property type="term" value="P:acylglycerol catabolic process"/>
    <property type="evidence" value="ECO:0007669"/>
    <property type="project" value="TreeGrafter"/>
</dbReference>
<dbReference type="SUPFAM" id="SSF53474">
    <property type="entry name" value="alpha/beta-Hydrolases"/>
    <property type="match status" value="1"/>
</dbReference>
<dbReference type="PRINTS" id="PR00111">
    <property type="entry name" value="ABHYDROLASE"/>
</dbReference>
<dbReference type="EMBL" id="FQZL01000017">
    <property type="protein sequence ID" value="SHJ34131.1"/>
    <property type="molecule type" value="Genomic_DNA"/>
</dbReference>
<dbReference type="GO" id="GO:0047372">
    <property type="term" value="F:monoacylglycerol lipase activity"/>
    <property type="evidence" value="ECO:0007669"/>
    <property type="project" value="TreeGrafter"/>
</dbReference>
<accession>A0A1M6II22</accession>
<dbReference type="InterPro" id="IPR050266">
    <property type="entry name" value="AB_hydrolase_sf"/>
</dbReference>
<dbReference type="PROSITE" id="PS51257">
    <property type="entry name" value="PROKAR_LIPOPROTEIN"/>
    <property type="match status" value="1"/>
</dbReference>
<name>A0A1M6II22_9FIRM</name>
<dbReference type="Pfam" id="PF00561">
    <property type="entry name" value="Abhydrolase_1"/>
    <property type="match status" value="1"/>
</dbReference>